<feature type="transmembrane region" description="Helical" evidence="1">
    <location>
        <begin position="12"/>
        <end position="32"/>
    </location>
</feature>
<organism evidence="2 3">
    <name type="scientific">Papillibacter cinnamivorans DSM 12816</name>
    <dbReference type="NCBI Taxonomy" id="1122930"/>
    <lineage>
        <taxon>Bacteria</taxon>
        <taxon>Bacillati</taxon>
        <taxon>Bacillota</taxon>
        <taxon>Clostridia</taxon>
        <taxon>Eubacteriales</taxon>
        <taxon>Oscillospiraceae</taxon>
        <taxon>Papillibacter</taxon>
    </lineage>
</organism>
<sequence length="177" mass="20192">MRFRAAQYGLLLFNVGFIVFGALTFLFLLGAICIPNGRVALLIMTGLGLVMVGMLRYSARDTHAWIYIDSAGVKRKWLFGVNDAIAWDECADIGIAKIDVGAYGIHHWIYRLYFSKVLLTQQQVQNSQNIKLNRSDCIMVDFSQEVLNEVLKYVDREKIRNLHLASQIKSVFFNQKP</sequence>
<dbReference type="Proteomes" id="UP000192790">
    <property type="component" value="Unassembled WGS sequence"/>
</dbReference>
<dbReference type="AlphaFoldDB" id="A0A1W2C268"/>
<name>A0A1W2C268_9FIRM</name>
<keyword evidence="3" id="KW-1185">Reference proteome</keyword>
<evidence type="ECO:0000313" key="3">
    <source>
        <dbReference type="Proteomes" id="UP000192790"/>
    </source>
</evidence>
<keyword evidence="1" id="KW-1133">Transmembrane helix</keyword>
<reference evidence="2 3" key="1">
    <citation type="submission" date="2017-04" db="EMBL/GenBank/DDBJ databases">
        <authorList>
            <person name="Afonso C.L."/>
            <person name="Miller P.J."/>
            <person name="Scott M.A."/>
            <person name="Spackman E."/>
            <person name="Goraichik I."/>
            <person name="Dimitrov K.M."/>
            <person name="Suarez D.L."/>
            <person name="Swayne D.E."/>
        </authorList>
    </citation>
    <scope>NUCLEOTIDE SEQUENCE [LARGE SCALE GENOMIC DNA]</scope>
    <source>
        <strain evidence="2 3">DSM 12816</strain>
    </source>
</reference>
<keyword evidence="1" id="KW-0812">Transmembrane</keyword>
<feature type="transmembrane region" description="Helical" evidence="1">
    <location>
        <begin position="38"/>
        <end position="57"/>
    </location>
</feature>
<dbReference type="EMBL" id="FWXW01000007">
    <property type="protein sequence ID" value="SMC78808.1"/>
    <property type="molecule type" value="Genomic_DNA"/>
</dbReference>
<protein>
    <submittedName>
        <fullName evidence="2">Uncharacterized protein</fullName>
    </submittedName>
</protein>
<evidence type="ECO:0000313" key="2">
    <source>
        <dbReference type="EMBL" id="SMC78808.1"/>
    </source>
</evidence>
<evidence type="ECO:0000256" key="1">
    <source>
        <dbReference type="SAM" id="Phobius"/>
    </source>
</evidence>
<proteinExistence type="predicted"/>
<gene>
    <name evidence="2" type="ORF">SAMN02745168_2499</name>
</gene>
<dbReference type="RefSeq" id="WP_084235175.1">
    <property type="nucleotide sequence ID" value="NZ_FWXW01000007.1"/>
</dbReference>
<keyword evidence="1" id="KW-0472">Membrane</keyword>
<accession>A0A1W2C268</accession>